<organism evidence="1 2">
    <name type="scientific">Vibrio algarum</name>
    <dbReference type="NCBI Taxonomy" id="3020714"/>
    <lineage>
        <taxon>Bacteria</taxon>
        <taxon>Pseudomonadati</taxon>
        <taxon>Pseudomonadota</taxon>
        <taxon>Gammaproteobacteria</taxon>
        <taxon>Vibrionales</taxon>
        <taxon>Vibrionaceae</taxon>
        <taxon>Vibrio</taxon>
    </lineage>
</organism>
<dbReference type="InterPro" id="IPR000415">
    <property type="entry name" value="Nitroreductase-like"/>
</dbReference>
<name>A0ABT4YT33_9VIBR</name>
<dbReference type="Proteomes" id="UP001210678">
    <property type="component" value="Unassembled WGS sequence"/>
</dbReference>
<protein>
    <recommendedName>
        <fullName evidence="3">Chorismate mutase</fullName>
    </recommendedName>
</protein>
<dbReference type="SUPFAM" id="SSF55469">
    <property type="entry name" value="FMN-dependent nitroreductase-like"/>
    <property type="match status" value="1"/>
</dbReference>
<reference evidence="1 2" key="1">
    <citation type="submission" date="2023-01" db="EMBL/GenBank/DDBJ databases">
        <title>Vibrio sp. KJ40-1 sp.nov, isolated from marine algae.</title>
        <authorList>
            <person name="Butt M."/>
            <person name="Kim J.M.J."/>
            <person name="Jeon C.O.C."/>
        </authorList>
    </citation>
    <scope>NUCLEOTIDE SEQUENCE [LARGE SCALE GENOMIC DNA]</scope>
    <source>
        <strain evidence="1 2">KJ40-1</strain>
    </source>
</reference>
<comment type="caution">
    <text evidence="1">The sequence shown here is derived from an EMBL/GenBank/DDBJ whole genome shotgun (WGS) entry which is preliminary data.</text>
</comment>
<dbReference type="Gene3D" id="3.40.109.10">
    <property type="entry name" value="NADH Oxidase"/>
    <property type="match status" value="1"/>
</dbReference>
<evidence type="ECO:0008006" key="3">
    <source>
        <dbReference type="Google" id="ProtNLM"/>
    </source>
</evidence>
<proteinExistence type="predicted"/>
<gene>
    <name evidence="1" type="ORF">PGX00_11335</name>
</gene>
<accession>A0ABT4YT33</accession>
<dbReference type="EMBL" id="JAQLOI010000001">
    <property type="protein sequence ID" value="MDB1124213.1"/>
    <property type="molecule type" value="Genomic_DNA"/>
</dbReference>
<evidence type="ECO:0000313" key="1">
    <source>
        <dbReference type="EMBL" id="MDB1124213.1"/>
    </source>
</evidence>
<evidence type="ECO:0000313" key="2">
    <source>
        <dbReference type="Proteomes" id="UP001210678"/>
    </source>
</evidence>
<dbReference type="RefSeq" id="WP_272136304.1">
    <property type="nucleotide sequence ID" value="NZ_JAQLOI010000001.1"/>
</dbReference>
<sequence length="99" mass="11393">MTGQHVNESDELNLELARAAAQEKVRALRVRKPRLDKDSIDVILNDARSHYAWADKPIPEELLKELYQIVSNGATSMNCSPARFFSLPRRREKTDLLHH</sequence>
<keyword evidence="2" id="KW-1185">Reference proteome</keyword>